<evidence type="ECO:0000313" key="1">
    <source>
        <dbReference type="EMBL" id="GME91425.1"/>
    </source>
</evidence>
<comment type="caution">
    <text evidence="1">The sequence shown here is derived from an EMBL/GenBank/DDBJ whole genome shotgun (WGS) entry which is preliminary data.</text>
</comment>
<name>A0ACB5TPN2_CANBO</name>
<protein>
    <submittedName>
        <fullName evidence="1">Unnamed protein product</fullName>
    </submittedName>
</protein>
<organism evidence="1 2">
    <name type="scientific">Candida boidinii</name>
    <name type="common">Yeast</name>
    <dbReference type="NCBI Taxonomy" id="5477"/>
    <lineage>
        <taxon>Eukaryota</taxon>
        <taxon>Fungi</taxon>
        <taxon>Dikarya</taxon>
        <taxon>Ascomycota</taxon>
        <taxon>Saccharomycotina</taxon>
        <taxon>Pichiomycetes</taxon>
        <taxon>Pichiales</taxon>
        <taxon>Pichiaceae</taxon>
        <taxon>Ogataea</taxon>
        <taxon>Ogataea/Candida clade</taxon>
    </lineage>
</organism>
<sequence>MGVHGLWEIVGPTARPVRLEALSRRKLAVDASIWIYQFLKAVRDKEGNAMKNAHIVGFFRRICKLLYFGINPVFVFDGGAPVLKRQTIKARKERRESKRKTVQETAQKLLAIQLQKKADKQYNDKIGNSGTRVKSKSESTVKEVPIETLQYDEYYEDNNYLDGNGGSSISQNSSPNKQLNSANNNTSTKNKIFRKDDEYDLPTMKEVKYENDNRLITDYEYERLTSDLRDEIGDIDMDKIDPTSEEFEELPLATQYIILSHLRLRSRLRMGYTKSQLETLFPNSMDFSRFQIDMVKKRNYLTQRLLNASGFEAMETVNRRIASEKDKSYVLQKNDNGWTLSIDDNKGDTAENAVTIDDNDKEYGYDHFDYKDLSDGDDNDELFKDKVEKEEVDKSVRFAIDESKKVEHVTDAVKQVDNDEGAEEDNDVDFEWENVDIEKQDDLKKETPSQIPSSNSDALFISDNNDGDNSEAESDPEMEMALIESIYQYSAKHGKKKQEDGNKIEELKVQDENETMSEEEQLKLAIKRSRDEYFNLRQREDDMNKAVKNSSNTSREEIGRLMKDVSNDNLEKELPIVLTKFSFENSLMNPSYRGPNGGDKIKKQVNNTEIKDKKQGQVNNGKKDDEIEKKKKNILPSWFDNHSVTSAQNDSEINYRSHKISYNEMSKNDDIEQDQIISWTEAQKYMDDGDDFEDYKEVSNAEPETVVVDDEVEDDDDVQEIDFEDVSIGKSNKSTDDDPADTEFVEVEGIDYTDELRANNESIMRNKHITIGDSDVVEYSTKSTKSPVSPAPQKIQDTLKPSSETKDKEIEVIGDYEFSEDEEERLVTQLDDEQDAYNKFVGDLQSKAGTGAGSNSNGQSFWSLDKERELQEQNKKDKRDSDDVTVLMVQEVQDLLERFGIPFITAPMEAEAQCAELYRLGLVDGIITDDSDCFLFGGAKVYKNMFNEKNYVECYTYEDIERDLGLSREKMIELALLLGSDYTDGIKGIGVVNGMELLAEFDTKSESNDKIIGSGSLINFRNWWIDYQNGIEIDIKETNFKKSLRKKLKKSELYLNKNFPDSLID</sequence>
<accession>A0ACB5TPN2</accession>
<proteinExistence type="predicted"/>
<keyword evidence="2" id="KW-1185">Reference proteome</keyword>
<gene>
    <name evidence="1" type="ORF">Cboi01_000229300</name>
</gene>
<dbReference type="EMBL" id="BSXV01001005">
    <property type="protein sequence ID" value="GME91425.1"/>
    <property type="molecule type" value="Genomic_DNA"/>
</dbReference>
<reference evidence="1" key="1">
    <citation type="submission" date="2023-04" db="EMBL/GenBank/DDBJ databases">
        <title>Candida boidinii NBRC 1967.</title>
        <authorList>
            <person name="Ichikawa N."/>
            <person name="Sato H."/>
            <person name="Tonouchi N."/>
        </authorList>
    </citation>
    <scope>NUCLEOTIDE SEQUENCE</scope>
    <source>
        <strain evidence="1">NBRC 1967</strain>
    </source>
</reference>
<dbReference type="Proteomes" id="UP001165101">
    <property type="component" value="Unassembled WGS sequence"/>
</dbReference>
<evidence type="ECO:0000313" key="2">
    <source>
        <dbReference type="Proteomes" id="UP001165101"/>
    </source>
</evidence>